<evidence type="ECO:0000256" key="2">
    <source>
        <dbReference type="SAM" id="SignalP"/>
    </source>
</evidence>
<dbReference type="InterPro" id="IPR049855">
    <property type="entry name" value="DotG/IcmE-like_C"/>
</dbReference>
<evidence type="ECO:0008006" key="4">
    <source>
        <dbReference type="Google" id="ProtNLM"/>
    </source>
</evidence>
<feature type="region of interest" description="Disordered" evidence="1">
    <location>
        <begin position="710"/>
        <end position="758"/>
    </location>
</feature>
<feature type="compositionally biased region" description="Polar residues" evidence="1">
    <location>
        <begin position="25"/>
        <end position="49"/>
    </location>
</feature>
<evidence type="ECO:0000256" key="1">
    <source>
        <dbReference type="SAM" id="MobiDB-lite"/>
    </source>
</evidence>
<evidence type="ECO:0000313" key="3">
    <source>
        <dbReference type="EMBL" id="AVR62517.1"/>
    </source>
</evidence>
<feature type="compositionally biased region" description="Basic and acidic residues" evidence="1">
    <location>
        <begin position="741"/>
        <end position="758"/>
    </location>
</feature>
<sequence length="758" mass="81567">MQSRYLLSTLLLVCSAATSADNAGWQNARTPQTTNSASDHVQNASQNTGGVPATLVKGELPAPGQASPLVQDAARLDSELSADEIRSLRSLMADNERAINAPITSVVPRISSLTVNLSPGASLPLVRTAMNNLSVVTFTDINGSPWPQSDPPYNAAPKLFDVQYNENMVTITPLRPWASGNISVYLKGLSVPVILNVTSGETDTPSSSQEMDSRLDLRIPRQGPTSPVVSIPTDKIALHDATLQAFLDGIPPRDPSVKRLKFTGNVPDTTIWQHGDDLLVRSRAILRDEFEQTLSSAERNSSLEASRHPTTDFLCEWPVRSRDTRTGVIMSAEQDAGKSGKKLAALLGLSSIILFGGSYIAFSKLSGSNSDMQSAVNINSAASGGTRSVTETPHYRELLRADNERGAAAAARNNQTFIASLPQGLDIPDTPEKQQQPAAKPENYAYRQASGTPQEDRAASEKRMERLQKLIVRIKDQHPAGSTPTIATTMWNKSPAETTGQNGTQQFALQNASLSTPVAEKGIQLIPALTRIPAYIDTAVDSDNPSSKVIATIPAGPWAGATLFSPGVKLVGNGVEIHFDRMSWNGMDLKVNAYAQREDNLMSSVASNVNTRWFKHIILPSVLGGVGSIGTLYKDANTQVIQGNYGTVTGRVGMPSGEAVAGVIAGGMAERGSQILTRQAESEPYKQVEVYQHEVVSILFVDPVMTNDARSSSLSSGISPSVNRTSQAEQRSQARMQTAMEQRKAVMQRRYDEQPETP</sequence>
<feature type="compositionally biased region" description="Low complexity" evidence="1">
    <location>
        <begin position="711"/>
        <end position="721"/>
    </location>
</feature>
<organism evidence="3">
    <name type="scientific">Escherichia coli</name>
    <dbReference type="NCBI Taxonomy" id="562"/>
    <lineage>
        <taxon>Bacteria</taxon>
        <taxon>Pseudomonadati</taxon>
        <taxon>Pseudomonadota</taxon>
        <taxon>Gammaproteobacteria</taxon>
        <taxon>Enterobacterales</taxon>
        <taxon>Enterobacteriaceae</taxon>
        <taxon>Escherichia</taxon>
    </lineage>
</organism>
<reference evidence="3" key="1">
    <citation type="journal article" date="2018" name="Vet. Microbiol.">
        <title>Longitudinal study of Escherichia coli plasmid resistance to extended-spectrum cephalosporins in free-range broilers.</title>
        <authorList>
            <person name="Baron S."/>
            <person name="Le Devendec L."/>
            <person name="Touzain F."/>
            <person name="Jouy E."/>
            <person name="Lucas P."/>
            <person name="de Boisseson C."/>
            <person name="Larvor E."/>
            <person name="Kempf I."/>
        </authorList>
    </citation>
    <scope>NUCLEOTIDE SEQUENCE</scope>
    <source>
        <strain evidence="3">DH5alpha</strain>
        <plasmid evidence="3">p300-2</plasmid>
    </source>
</reference>
<keyword evidence="3" id="KW-0614">Plasmid</keyword>
<feature type="signal peptide" evidence="2">
    <location>
        <begin position="1"/>
        <end position="20"/>
    </location>
</feature>
<dbReference type="CDD" id="cd16431">
    <property type="entry name" value="IcmE"/>
    <property type="match status" value="1"/>
</dbReference>
<name>A0A2R4AD03_ECOLX</name>
<feature type="compositionally biased region" description="Basic and acidic residues" evidence="1">
    <location>
        <begin position="454"/>
        <end position="463"/>
    </location>
</feature>
<feature type="region of interest" description="Disordered" evidence="1">
    <location>
        <begin position="422"/>
        <end position="463"/>
    </location>
</feature>
<dbReference type="InterPro" id="IPR022073">
    <property type="entry name" value="T4BSS_DotH_IcmK"/>
</dbReference>
<gene>
    <name evidence="3" type="ORF">p300-2_00066</name>
</gene>
<dbReference type="EMBL" id="MG692656">
    <property type="protein sequence ID" value="AVR62517.1"/>
    <property type="molecule type" value="Genomic_DNA"/>
</dbReference>
<proteinExistence type="predicted"/>
<feature type="chain" id="PRO_5015357973" description="Conjugal transfer protein TraO" evidence="2">
    <location>
        <begin position="21"/>
        <end position="758"/>
    </location>
</feature>
<feature type="region of interest" description="Disordered" evidence="1">
    <location>
        <begin position="25"/>
        <end position="66"/>
    </location>
</feature>
<feature type="compositionally biased region" description="Polar residues" evidence="1">
    <location>
        <begin position="722"/>
        <end position="740"/>
    </location>
</feature>
<dbReference type="AlphaFoldDB" id="A0A2R4AD03"/>
<dbReference type="NCBIfam" id="NF033884">
    <property type="entry name" value="conj_TraO_IncI1"/>
    <property type="match status" value="1"/>
</dbReference>
<keyword evidence="2" id="KW-0732">Signal</keyword>
<geneLocation type="plasmid" evidence="3">
    <name>p300-2</name>
</geneLocation>
<accession>A0A2R4AD03</accession>
<dbReference type="Pfam" id="PF12293">
    <property type="entry name" value="T4BSS_DotH_IcmK"/>
    <property type="match status" value="1"/>
</dbReference>
<protein>
    <recommendedName>
        <fullName evidence="4">Conjugal transfer protein TraO</fullName>
    </recommendedName>
</protein>